<dbReference type="EMBL" id="OW152815">
    <property type="protein sequence ID" value="CAH2062842.1"/>
    <property type="molecule type" value="Genomic_DNA"/>
</dbReference>
<accession>A0ABN8IPI7</accession>
<evidence type="ECO:0000313" key="3">
    <source>
        <dbReference type="Proteomes" id="UP000837857"/>
    </source>
</evidence>
<protein>
    <submittedName>
        <fullName evidence="2">Uncharacterized protein</fullName>
    </submittedName>
</protein>
<feature type="non-terminal residue" evidence="2">
    <location>
        <position position="92"/>
    </location>
</feature>
<evidence type="ECO:0000256" key="1">
    <source>
        <dbReference type="SAM" id="MobiDB-lite"/>
    </source>
</evidence>
<proteinExistence type="predicted"/>
<evidence type="ECO:0000313" key="2">
    <source>
        <dbReference type="EMBL" id="CAH2062842.1"/>
    </source>
</evidence>
<organism evidence="2 3">
    <name type="scientific">Iphiclides podalirius</name>
    <name type="common">scarce swallowtail</name>
    <dbReference type="NCBI Taxonomy" id="110791"/>
    <lineage>
        <taxon>Eukaryota</taxon>
        <taxon>Metazoa</taxon>
        <taxon>Ecdysozoa</taxon>
        <taxon>Arthropoda</taxon>
        <taxon>Hexapoda</taxon>
        <taxon>Insecta</taxon>
        <taxon>Pterygota</taxon>
        <taxon>Neoptera</taxon>
        <taxon>Endopterygota</taxon>
        <taxon>Lepidoptera</taxon>
        <taxon>Glossata</taxon>
        <taxon>Ditrysia</taxon>
        <taxon>Papilionoidea</taxon>
        <taxon>Papilionidae</taxon>
        <taxon>Papilioninae</taxon>
        <taxon>Iphiclides</taxon>
    </lineage>
</organism>
<dbReference type="Proteomes" id="UP000837857">
    <property type="component" value="Chromosome 3"/>
</dbReference>
<feature type="region of interest" description="Disordered" evidence="1">
    <location>
        <begin position="1"/>
        <end position="24"/>
    </location>
</feature>
<keyword evidence="3" id="KW-1185">Reference proteome</keyword>
<sequence>MSRSSPAQPSGRAKKNEEAPADVGRLVRSIGKDAPEVGDPVGGPFVGFTKTAPSWLLMFIGGPDSARANGAPAICGPSGRPANYAFTALYGA</sequence>
<reference evidence="2" key="1">
    <citation type="submission" date="2022-03" db="EMBL/GenBank/DDBJ databases">
        <authorList>
            <person name="Martin H S."/>
        </authorList>
    </citation>
    <scope>NUCLEOTIDE SEQUENCE</scope>
</reference>
<gene>
    <name evidence="2" type="ORF">IPOD504_LOCUS12227</name>
</gene>
<name>A0ABN8IPI7_9NEOP</name>